<proteinExistence type="predicted"/>
<evidence type="ECO:0000313" key="3">
    <source>
        <dbReference type="Proteomes" id="UP000600865"/>
    </source>
</evidence>
<evidence type="ECO:0000256" key="1">
    <source>
        <dbReference type="SAM" id="MobiDB-lite"/>
    </source>
</evidence>
<comment type="caution">
    <text evidence="2">The sequence shown here is derived from an EMBL/GenBank/DDBJ whole genome shotgun (WGS) entry which is preliminary data.</text>
</comment>
<name>A0A918KF99_9PROT</name>
<feature type="compositionally biased region" description="Polar residues" evidence="1">
    <location>
        <begin position="11"/>
        <end position="24"/>
    </location>
</feature>
<keyword evidence="3" id="KW-1185">Reference proteome</keyword>
<protein>
    <submittedName>
        <fullName evidence="2">Uncharacterized protein</fullName>
    </submittedName>
</protein>
<dbReference type="EMBL" id="BMYV01000001">
    <property type="protein sequence ID" value="GGX61152.1"/>
    <property type="molecule type" value="Genomic_DNA"/>
</dbReference>
<accession>A0A918KF99</accession>
<feature type="compositionally biased region" description="Polar residues" evidence="1">
    <location>
        <begin position="34"/>
        <end position="44"/>
    </location>
</feature>
<gene>
    <name evidence="2" type="ORF">GCM10011309_08770</name>
</gene>
<dbReference type="AlphaFoldDB" id="A0A918KF99"/>
<feature type="region of interest" description="Disordered" evidence="1">
    <location>
        <begin position="1"/>
        <end position="44"/>
    </location>
</feature>
<organism evidence="2 3">
    <name type="scientific">Litorimonas cladophorae</name>
    <dbReference type="NCBI Taxonomy" id="1220491"/>
    <lineage>
        <taxon>Bacteria</taxon>
        <taxon>Pseudomonadati</taxon>
        <taxon>Pseudomonadota</taxon>
        <taxon>Alphaproteobacteria</taxon>
        <taxon>Maricaulales</taxon>
        <taxon>Robiginitomaculaceae</taxon>
    </lineage>
</organism>
<reference evidence="2 3" key="1">
    <citation type="journal article" date="2014" name="Int. J. Syst. Evol. Microbiol.">
        <title>Complete genome sequence of Corynebacterium casei LMG S-19264T (=DSM 44701T), isolated from a smear-ripened cheese.</title>
        <authorList>
            <consortium name="US DOE Joint Genome Institute (JGI-PGF)"/>
            <person name="Walter F."/>
            <person name="Albersmeier A."/>
            <person name="Kalinowski J."/>
            <person name="Ruckert C."/>
        </authorList>
    </citation>
    <scope>NUCLEOTIDE SEQUENCE [LARGE SCALE GENOMIC DNA]</scope>
    <source>
        <strain evidence="2 3">KCTC 23968</strain>
    </source>
</reference>
<sequence length="79" mass="8583">MVFEEAASHKPPSSDTWTDGSALTSKVPAHSDVSPPNAQTHRLPNEIESATLSPVRKNLFKVSQVLVAGIILLKIEVRH</sequence>
<dbReference type="Proteomes" id="UP000600865">
    <property type="component" value="Unassembled WGS sequence"/>
</dbReference>
<evidence type="ECO:0000313" key="2">
    <source>
        <dbReference type="EMBL" id="GGX61152.1"/>
    </source>
</evidence>